<dbReference type="Pfam" id="PF25329">
    <property type="entry name" value="C2_GDE1"/>
    <property type="match status" value="1"/>
</dbReference>
<dbReference type="CDD" id="cd08607">
    <property type="entry name" value="GDPD_GDE5"/>
    <property type="match status" value="1"/>
</dbReference>
<evidence type="ECO:0000313" key="20">
    <source>
        <dbReference type="Proteomes" id="UP000076408"/>
    </source>
</evidence>
<dbReference type="VEuPathDB" id="VectorBase:ASTEI20_033244"/>
<evidence type="ECO:0000256" key="5">
    <source>
        <dbReference type="ARBA" id="ARBA00007469"/>
    </source>
</evidence>
<dbReference type="SUPFAM" id="SSF55895">
    <property type="entry name" value="Ribonuclease Rh-like"/>
    <property type="match status" value="1"/>
</dbReference>
<evidence type="ECO:0000256" key="14">
    <source>
        <dbReference type="ARBA" id="ARBA00023239"/>
    </source>
</evidence>
<organism evidence="19 20">
    <name type="scientific">Anopheles stephensi</name>
    <name type="common">Indo-Pakistan malaria mosquito</name>
    <dbReference type="NCBI Taxonomy" id="30069"/>
    <lineage>
        <taxon>Eukaryota</taxon>
        <taxon>Metazoa</taxon>
        <taxon>Ecdysozoa</taxon>
        <taxon>Arthropoda</taxon>
        <taxon>Hexapoda</taxon>
        <taxon>Insecta</taxon>
        <taxon>Pterygota</taxon>
        <taxon>Neoptera</taxon>
        <taxon>Endopterygota</taxon>
        <taxon>Diptera</taxon>
        <taxon>Nematocera</taxon>
        <taxon>Culicoidea</taxon>
        <taxon>Culicidae</taxon>
        <taxon>Anophelinae</taxon>
        <taxon>Anopheles</taxon>
    </lineage>
</organism>
<dbReference type="Proteomes" id="UP000076408">
    <property type="component" value="Unassembled WGS sequence"/>
</dbReference>
<evidence type="ECO:0000256" key="10">
    <source>
        <dbReference type="ARBA" id="ARBA00022824"/>
    </source>
</evidence>
<dbReference type="GO" id="GO:0033897">
    <property type="term" value="F:ribonuclease T2 activity"/>
    <property type="evidence" value="ECO:0007669"/>
    <property type="project" value="InterPro"/>
</dbReference>
<dbReference type="STRING" id="30069.A0A182YDJ8"/>
<dbReference type="Gene3D" id="2.60.40.10">
    <property type="entry name" value="Immunoglobulins"/>
    <property type="match status" value="1"/>
</dbReference>
<dbReference type="InterPro" id="IPR033697">
    <property type="entry name" value="Ribonuclease_T2_eukaryotic"/>
</dbReference>
<evidence type="ECO:0000256" key="9">
    <source>
        <dbReference type="ARBA" id="ARBA00022801"/>
    </source>
</evidence>
<keyword evidence="8" id="KW-0255">Endonuclease</keyword>
<evidence type="ECO:0000256" key="4">
    <source>
        <dbReference type="ARBA" id="ARBA00007277"/>
    </source>
</evidence>
<comment type="similarity">
    <text evidence="5 17">Belongs to the RNase T2 family.</text>
</comment>
<dbReference type="InterPro" id="IPR057506">
    <property type="entry name" value="C2_GPCPD1"/>
</dbReference>
<comment type="catalytic activity">
    <reaction evidence="16">
        <text>an adenylyl-uridine-RNA = a 3'-end 2',3'-cyclophospho-AMP-RNA + a 5'-end dephospho-uridine-RNA</text>
        <dbReference type="Rhea" id="RHEA:81383"/>
        <dbReference type="Rhea" id="RHEA-COMP:17356"/>
        <dbReference type="Rhea" id="RHEA-COMP:19675"/>
        <dbReference type="Rhea" id="RHEA-COMP:19676"/>
        <dbReference type="ChEBI" id="CHEBI:173224"/>
        <dbReference type="ChEBI" id="CHEBI:231879"/>
        <dbReference type="ChEBI" id="CHEBI:231881"/>
    </reaction>
    <physiologicalReaction direction="left-to-right" evidence="16">
        <dbReference type="Rhea" id="RHEA:81384"/>
    </physiologicalReaction>
</comment>
<keyword evidence="6" id="KW-0964">Secreted</keyword>
<dbReference type="GO" id="GO:0005788">
    <property type="term" value="C:endoplasmic reticulum lumen"/>
    <property type="evidence" value="ECO:0007669"/>
    <property type="project" value="UniProtKB-SubCell"/>
</dbReference>
<dbReference type="FunFam" id="3.20.20.190:FF:000032">
    <property type="entry name" value="Glycerophosphoryl diester phosphodiesterase, putative"/>
    <property type="match status" value="1"/>
</dbReference>
<dbReference type="EnsemblMetazoa" id="ASTEI06534-RA">
    <property type="protein sequence ID" value="ASTEI06534-PA"/>
    <property type="gene ID" value="ASTEI06534"/>
</dbReference>
<evidence type="ECO:0000256" key="7">
    <source>
        <dbReference type="ARBA" id="ARBA00022722"/>
    </source>
</evidence>
<evidence type="ECO:0000256" key="17">
    <source>
        <dbReference type="RuleBase" id="RU004328"/>
    </source>
</evidence>
<dbReference type="GO" id="GO:0046475">
    <property type="term" value="P:glycerophospholipid catabolic process"/>
    <property type="evidence" value="ECO:0007669"/>
    <property type="project" value="TreeGrafter"/>
</dbReference>
<dbReference type="PANTHER" id="PTHR22958:SF1">
    <property type="entry name" value="GLYCEROPHOSPHOCHOLINE PHOSPHODIESTERASE GPCPD1"/>
    <property type="match status" value="1"/>
</dbReference>
<dbReference type="GO" id="GO:0047389">
    <property type="term" value="F:glycerophosphocholine phosphodiesterase activity"/>
    <property type="evidence" value="ECO:0007669"/>
    <property type="project" value="TreeGrafter"/>
</dbReference>
<evidence type="ECO:0000256" key="2">
    <source>
        <dbReference type="ARBA" id="ARBA00004371"/>
    </source>
</evidence>
<dbReference type="VEuPathDB" id="VectorBase:ASTE009445"/>
<evidence type="ECO:0000259" key="18">
    <source>
        <dbReference type="PROSITE" id="PS51704"/>
    </source>
</evidence>
<dbReference type="InterPro" id="IPR017946">
    <property type="entry name" value="PLC-like_Pdiesterase_TIM-brl"/>
</dbReference>
<reference evidence="20" key="1">
    <citation type="journal article" date="2014" name="Genome Biol.">
        <title>Genome analysis of a major urban malaria vector mosquito, Anopheles stephensi.</title>
        <authorList>
            <person name="Jiang X."/>
            <person name="Peery A."/>
            <person name="Hall A.B."/>
            <person name="Sharma A."/>
            <person name="Chen X.G."/>
            <person name="Waterhouse R.M."/>
            <person name="Komissarov A."/>
            <person name="Riehle M.M."/>
            <person name="Shouche Y."/>
            <person name="Sharakhova M.V."/>
            <person name="Lawson D."/>
            <person name="Pakpour N."/>
            <person name="Arensburger P."/>
            <person name="Davidson V.L."/>
            <person name="Eiglmeier K."/>
            <person name="Emrich S."/>
            <person name="George P."/>
            <person name="Kennedy R.C."/>
            <person name="Mane S.P."/>
            <person name="Maslen G."/>
            <person name="Oringanje C."/>
            <person name="Qi Y."/>
            <person name="Settlage R."/>
            <person name="Tojo M."/>
            <person name="Tubio J.M."/>
            <person name="Unger M.F."/>
            <person name="Wang B."/>
            <person name="Vernick K.D."/>
            <person name="Ribeiro J.M."/>
            <person name="James A.A."/>
            <person name="Michel K."/>
            <person name="Riehle M.A."/>
            <person name="Luckhart S."/>
            <person name="Sharakhov I.V."/>
            <person name="Tu Z."/>
        </authorList>
    </citation>
    <scope>NUCLEOTIDE SEQUENCE [LARGE SCALE GENOMIC DNA]</scope>
    <source>
        <strain evidence="20">Indian</strain>
    </source>
</reference>
<dbReference type="PROSITE" id="PS51704">
    <property type="entry name" value="GP_PDE"/>
    <property type="match status" value="1"/>
</dbReference>
<keyword evidence="13" id="KW-0458">Lysosome</keyword>
<evidence type="ECO:0000256" key="11">
    <source>
        <dbReference type="ARBA" id="ARBA00023157"/>
    </source>
</evidence>
<keyword evidence="9" id="KW-0378">Hydrolase</keyword>
<dbReference type="InterPro" id="IPR036430">
    <property type="entry name" value="RNase_T2-like_sf"/>
</dbReference>
<dbReference type="InterPro" id="IPR033130">
    <property type="entry name" value="RNase_T2_His_AS_2"/>
</dbReference>
<evidence type="ECO:0000256" key="13">
    <source>
        <dbReference type="ARBA" id="ARBA00023228"/>
    </source>
</evidence>
<comment type="similarity">
    <text evidence="4">Belongs to the glycerophosphoryl diester phosphodiesterase family.</text>
</comment>
<dbReference type="CDD" id="cd01061">
    <property type="entry name" value="RNase_T2_euk"/>
    <property type="match status" value="1"/>
</dbReference>
<keyword evidence="11" id="KW-1015">Disulfide bond</keyword>
<dbReference type="InterPro" id="IPR013783">
    <property type="entry name" value="Ig-like_fold"/>
</dbReference>
<dbReference type="InterPro" id="IPR030395">
    <property type="entry name" value="GP_PDE_dom"/>
</dbReference>
<keyword evidence="10" id="KW-0256">Endoplasmic reticulum</keyword>
<dbReference type="PROSITE" id="PS50007">
    <property type="entry name" value="PIPLC_X_DOMAIN"/>
    <property type="match status" value="1"/>
</dbReference>
<dbReference type="PANTHER" id="PTHR22958">
    <property type="entry name" value="GLYCEROPHOSPHORYL DIESTER PHOSPHODIESTERASE"/>
    <property type="match status" value="1"/>
</dbReference>
<dbReference type="VEuPathDB" id="VectorBase:ASTEI20_040441"/>
<evidence type="ECO:0000256" key="16">
    <source>
        <dbReference type="ARBA" id="ARBA00052670"/>
    </source>
</evidence>
<evidence type="ECO:0000313" key="19">
    <source>
        <dbReference type="EnsemblMetazoa" id="ASTEI06534-PA"/>
    </source>
</evidence>
<evidence type="ECO:0000256" key="12">
    <source>
        <dbReference type="ARBA" id="ARBA00023180"/>
    </source>
</evidence>
<comment type="catalytic activity">
    <reaction evidence="15">
        <text>a guanylyl-uridine-RNA = a 3'-end 2',3'-cyclophospho-GMP-RNA + a 5'-end dephospho-uridine-RNA</text>
        <dbReference type="Rhea" id="RHEA:81323"/>
        <dbReference type="Rhea" id="RHEA-COMP:17356"/>
        <dbReference type="Rhea" id="RHEA-COMP:19658"/>
        <dbReference type="Rhea" id="RHEA-COMP:19659"/>
        <dbReference type="ChEBI" id="CHEBI:173224"/>
        <dbReference type="ChEBI" id="CHEBI:231849"/>
        <dbReference type="ChEBI" id="CHEBI:231850"/>
    </reaction>
</comment>
<dbReference type="InterPro" id="IPR051578">
    <property type="entry name" value="GDPD"/>
</dbReference>
<evidence type="ECO:0000256" key="8">
    <source>
        <dbReference type="ARBA" id="ARBA00022759"/>
    </source>
</evidence>
<name>A0A182YDJ8_ANOST</name>
<keyword evidence="7" id="KW-0540">Nuclease</keyword>
<dbReference type="AlphaFoldDB" id="A0A182YDJ8"/>
<dbReference type="GO" id="GO:0005764">
    <property type="term" value="C:lysosome"/>
    <property type="evidence" value="ECO:0007669"/>
    <property type="project" value="UniProtKB-SubCell"/>
</dbReference>
<evidence type="ECO:0000256" key="6">
    <source>
        <dbReference type="ARBA" id="ARBA00022525"/>
    </source>
</evidence>
<dbReference type="GO" id="GO:0003723">
    <property type="term" value="F:RNA binding"/>
    <property type="evidence" value="ECO:0007669"/>
    <property type="project" value="InterPro"/>
</dbReference>
<evidence type="ECO:0000256" key="1">
    <source>
        <dbReference type="ARBA" id="ARBA00004319"/>
    </source>
</evidence>
<dbReference type="VEuPathDB" id="VectorBase:ASTEI06534"/>
<keyword evidence="12" id="KW-0325">Glycoprotein</keyword>
<dbReference type="Pfam" id="PF03009">
    <property type="entry name" value="GDPD"/>
    <property type="match status" value="1"/>
</dbReference>
<dbReference type="GO" id="GO:0005576">
    <property type="term" value="C:extracellular region"/>
    <property type="evidence" value="ECO:0007669"/>
    <property type="project" value="UniProtKB-SubCell"/>
</dbReference>
<evidence type="ECO:0000256" key="15">
    <source>
        <dbReference type="ARBA" id="ARBA00051280"/>
    </source>
</evidence>
<comment type="subcellular location">
    <subcellularLocation>
        <location evidence="1">Endoplasmic reticulum lumen</location>
    </subcellularLocation>
    <subcellularLocation>
        <location evidence="2">Lysosome</location>
    </subcellularLocation>
    <subcellularLocation>
        <location evidence="3">Secreted</location>
    </subcellularLocation>
</comment>
<dbReference type="InterPro" id="IPR001568">
    <property type="entry name" value="RNase_T2-like"/>
</dbReference>
<sequence length="912" mass="104611">MVKSVKETSQGDRNIWRLETELPRDASVKYRYLICSVDPTSGNVHVRRFETHIVPRQVPIDLADEEQPKVDLFGDIDGNIKLDKGWLTTETIMQFKFFDNPFSVKERIKNRLLYVKITTMNLRINAESQNLSSLLEESLSNDTRENGAESATTYSFTEVTSLRNPNSCYEQQSQFGCPYHKDDFLIYNVTVAEPENVAYLVDLYTYSSKSKEDEPPYHLGYHYILPNFLKKSEGVLELPVTCATKHRPLGMMRIEYLKITPLLPSRCTLERSYIRYWNKRWTGLDVGHRGSGTSFKASDGNVIRENTIASLKKAVAHGADMVEFDVQLSKDLVPVIYHDFDIYVSLKRKTTLETNDMLELPMRELTLEQLRNLKVYHVVEGRNREAKFFDEDLEEHQPFPQLAEALDQIDPHCGFNIEIKWSQKLKDGRMESELTFDSNLYVDCILRVVLEKAGNRRIVFSCFDADICTMLRLKQNLYPVMFLTLGVTSRYPSYHDPRCNSIEMAVRNAYATELLGIVAHTEDLLRDQTQVNLATEKGLIIFCWGDDNNCKDTIKHLKSLGIHAIIYDKMDIYSDKAVKESVFLVGARESQAALLQQINIENRYEQTNQHEFLNESDVRLCTDKAASSTGYEHEDSRENSITTVDQQHPFDLLIFTQRWPITACYEWRETGKGHICGLPSPATVWTIHGIWPTKWNTIGPAFCNKSAIFDPSQLAPIEQQLKEHWLNVEKNKPDDSLWEHEWLKHGTCAAETIEQLNTESKYFQQGLTWLEQHSVDGAFAASGGIQPGYNYSLATLNKALVAYYGKNVAIECFYDHKTRQQLLNEVRICFDKQLQSADCDGIVGLERTALPESRVATVISNCNAAKSIFIPASVPADMRPKVKRPETVVYERITERKDGQQQSYEFVEVILV</sequence>
<dbReference type="GO" id="GO:0006401">
    <property type="term" value="P:RNA catabolic process"/>
    <property type="evidence" value="ECO:0007669"/>
    <property type="project" value="UniProtKB-ARBA"/>
</dbReference>
<dbReference type="OMA" id="LKVYHTA"/>
<dbReference type="FunFam" id="3.90.730.10:FF:000001">
    <property type="entry name" value="Ribonuclease T2"/>
    <property type="match status" value="1"/>
</dbReference>
<dbReference type="PROSITE" id="PS00531">
    <property type="entry name" value="RNASE_T2_2"/>
    <property type="match status" value="1"/>
</dbReference>
<keyword evidence="14" id="KW-0456">Lyase</keyword>
<feature type="domain" description="GP-PDE" evidence="18">
    <location>
        <begin position="283"/>
        <end position="577"/>
    </location>
</feature>
<dbReference type="Gene3D" id="3.20.20.190">
    <property type="entry name" value="Phosphatidylinositol (PI) phosphodiesterase"/>
    <property type="match status" value="1"/>
</dbReference>
<accession>A0A182YDJ8</accession>
<dbReference type="SUPFAM" id="SSF51695">
    <property type="entry name" value="PLC-like phosphodiesterases"/>
    <property type="match status" value="1"/>
</dbReference>
<reference evidence="19" key="2">
    <citation type="submission" date="2020-05" db="UniProtKB">
        <authorList>
            <consortium name="EnsemblMetazoa"/>
        </authorList>
    </citation>
    <scope>IDENTIFICATION</scope>
    <source>
        <strain evidence="19">Indian</strain>
    </source>
</reference>
<protein>
    <recommendedName>
        <fullName evidence="18">GP-PDE domain-containing protein</fullName>
    </recommendedName>
</protein>
<dbReference type="Pfam" id="PF00445">
    <property type="entry name" value="Ribonuclease_T2"/>
    <property type="match status" value="1"/>
</dbReference>
<proteinExistence type="inferred from homology"/>
<dbReference type="Gene3D" id="3.90.730.10">
    <property type="entry name" value="Ribonuclease T2-like"/>
    <property type="match status" value="1"/>
</dbReference>
<keyword evidence="20" id="KW-1185">Reference proteome</keyword>
<evidence type="ECO:0000256" key="3">
    <source>
        <dbReference type="ARBA" id="ARBA00004613"/>
    </source>
</evidence>